<proteinExistence type="predicted"/>
<dbReference type="InterPro" id="IPR037401">
    <property type="entry name" value="SnoaL-like"/>
</dbReference>
<dbReference type="Gene3D" id="3.10.450.50">
    <property type="match status" value="1"/>
</dbReference>
<name>A0A4R5DG74_9ACTN</name>
<evidence type="ECO:0000313" key="3">
    <source>
        <dbReference type="Proteomes" id="UP000294739"/>
    </source>
</evidence>
<dbReference type="Proteomes" id="UP000294739">
    <property type="component" value="Unassembled WGS sequence"/>
</dbReference>
<protein>
    <submittedName>
        <fullName evidence="2">Nuclear transport factor 2 family protein</fullName>
    </submittedName>
</protein>
<dbReference type="AlphaFoldDB" id="A0A4R5DG74"/>
<dbReference type="EMBL" id="SMKZ01000008">
    <property type="protein sequence ID" value="TDE12197.1"/>
    <property type="molecule type" value="Genomic_DNA"/>
</dbReference>
<dbReference type="OrthoDB" id="5185819at2"/>
<dbReference type="InParanoid" id="A0A4R5DG74"/>
<dbReference type="InterPro" id="IPR032710">
    <property type="entry name" value="NTF2-like_dom_sf"/>
</dbReference>
<comment type="caution">
    <text evidence="2">The sequence shown here is derived from an EMBL/GenBank/DDBJ whole genome shotgun (WGS) entry which is preliminary data.</text>
</comment>
<feature type="domain" description="SnoaL-like" evidence="1">
    <location>
        <begin position="16"/>
        <end position="116"/>
    </location>
</feature>
<evidence type="ECO:0000259" key="1">
    <source>
        <dbReference type="Pfam" id="PF12680"/>
    </source>
</evidence>
<organism evidence="2 3">
    <name type="scientific">Jiangella asiatica</name>
    <dbReference type="NCBI Taxonomy" id="2530372"/>
    <lineage>
        <taxon>Bacteria</taxon>
        <taxon>Bacillati</taxon>
        <taxon>Actinomycetota</taxon>
        <taxon>Actinomycetes</taxon>
        <taxon>Jiangellales</taxon>
        <taxon>Jiangellaceae</taxon>
        <taxon>Jiangella</taxon>
    </lineage>
</organism>
<accession>A0A4R5DG74</accession>
<gene>
    <name evidence="2" type="ORF">E1269_07855</name>
</gene>
<reference evidence="2 3" key="1">
    <citation type="submission" date="2019-03" db="EMBL/GenBank/DDBJ databases">
        <title>Draft genome sequences of novel Actinobacteria.</title>
        <authorList>
            <person name="Sahin N."/>
            <person name="Ay H."/>
            <person name="Saygin H."/>
        </authorList>
    </citation>
    <scope>NUCLEOTIDE SEQUENCE [LARGE SCALE GENOMIC DNA]</scope>
    <source>
        <strain evidence="2 3">5K138</strain>
    </source>
</reference>
<keyword evidence="3" id="KW-1185">Reference proteome</keyword>
<evidence type="ECO:0000313" key="2">
    <source>
        <dbReference type="EMBL" id="TDE12197.1"/>
    </source>
</evidence>
<dbReference type="Pfam" id="PF12680">
    <property type="entry name" value="SnoaL_2"/>
    <property type="match status" value="1"/>
</dbReference>
<sequence length="132" mass="14647">MSPSDDLTKTTDEVIDRFNLAFRERDATLLEEIIAPDCVMESIQPAPDGTRYEGYDASLSSWKALIDDTTSHFEVEDVHTGDEWALIRWRYVWGPGHTDSVRGVNVMRVVDGKIVEAAGYSKTAPTVAALEG</sequence>
<dbReference type="SUPFAM" id="SSF54427">
    <property type="entry name" value="NTF2-like"/>
    <property type="match status" value="1"/>
</dbReference>